<dbReference type="EMBL" id="CZQA01000011">
    <property type="protein sequence ID" value="CUS38602.1"/>
    <property type="molecule type" value="Genomic_DNA"/>
</dbReference>
<keyword evidence="2" id="KW-1185">Reference proteome</keyword>
<reference evidence="1 2" key="1">
    <citation type="submission" date="2015-10" db="EMBL/GenBank/DDBJ databases">
        <authorList>
            <person name="Gilbert D.G."/>
        </authorList>
    </citation>
    <scope>NUCLEOTIDE SEQUENCE [LARGE SCALE GENOMIC DNA]</scope>
    <source>
        <strain evidence="1">COMA1</strain>
    </source>
</reference>
<sequence length="103" mass="12040">MKIIRDCFGRSIRLTDERMAHILQHPEMIDMEAEIDRVLQSPSEVRLSRSDQSVQLFYEYYAKTRVGGKWLSVVVKYANDDGFVVTAYLTDRLKPGECIWPKK</sequence>
<protein>
    <recommendedName>
        <fullName evidence="3">DUF4258 domain-containing protein</fullName>
    </recommendedName>
</protein>
<dbReference type="AlphaFoldDB" id="A0A0S4LPF2"/>
<evidence type="ECO:0000313" key="2">
    <source>
        <dbReference type="Proteomes" id="UP000199032"/>
    </source>
</evidence>
<accession>A0A0S4LPF2</accession>
<name>A0A0S4LPF2_9BACT</name>
<proteinExistence type="predicted"/>
<gene>
    <name evidence="1" type="ORF">COMA1_50193</name>
</gene>
<dbReference type="STRING" id="1742972.COMA1_50193"/>
<organism evidence="1 2">
    <name type="scientific">Candidatus Nitrospira nitrosa</name>
    <dbReference type="NCBI Taxonomy" id="1742972"/>
    <lineage>
        <taxon>Bacteria</taxon>
        <taxon>Pseudomonadati</taxon>
        <taxon>Nitrospirota</taxon>
        <taxon>Nitrospiria</taxon>
        <taxon>Nitrospirales</taxon>
        <taxon>Nitrospiraceae</taxon>
        <taxon>Nitrospira</taxon>
    </lineage>
</organism>
<evidence type="ECO:0008006" key="3">
    <source>
        <dbReference type="Google" id="ProtNLM"/>
    </source>
</evidence>
<evidence type="ECO:0000313" key="1">
    <source>
        <dbReference type="EMBL" id="CUS38602.1"/>
    </source>
</evidence>
<dbReference type="Proteomes" id="UP000199032">
    <property type="component" value="Unassembled WGS sequence"/>
</dbReference>